<dbReference type="Proteomes" id="UP001299970">
    <property type="component" value="Unassembled WGS sequence"/>
</dbReference>
<comment type="caution">
    <text evidence="1">The sequence shown here is derived from an EMBL/GenBank/DDBJ whole genome shotgun (WGS) entry which is preliminary data.</text>
</comment>
<dbReference type="InterPro" id="IPR023375">
    <property type="entry name" value="ADC_dom_sf"/>
</dbReference>
<gene>
    <name evidence="1" type="ORF">MMF94_19310</name>
</gene>
<dbReference type="RefSeq" id="WP_241038403.1">
    <property type="nucleotide sequence ID" value="NZ_BAAAJF010000012.1"/>
</dbReference>
<sequence>MATLLDDGSWEVQGRRLTLPVRITDASAALATYLVRTSAASRLVEDTGLSLVSMAGRTPLVLGFITYRAGDLDSYHEVAVALLARHRRCVGPYIRQMAVTESFTLEAGRALWGLPKWLARAELNLTGRTATCRLTETSGALVLTAALRTLPWRVPLTLPGTLTALAPCDDTVLASKLRGRVNGIRLGLRGAEVTLGTGNPMADELRAIGLPRRPITTLTADHLEFAMAAATPLPR</sequence>
<evidence type="ECO:0000313" key="2">
    <source>
        <dbReference type="Proteomes" id="UP001299970"/>
    </source>
</evidence>
<proteinExistence type="predicted"/>
<organism evidence="1 2">
    <name type="scientific">Pseudonocardia alaniniphila</name>
    <dbReference type="NCBI Taxonomy" id="75291"/>
    <lineage>
        <taxon>Bacteria</taxon>
        <taxon>Bacillati</taxon>
        <taxon>Actinomycetota</taxon>
        <taxon>Actinomycetes</taxon>
        <taxon>Pseudonocardiales</taxon>
        <taxon>Pseudonocardiaceae</taxon>
        <taxon>Pseudonocardia</taxon>
    </lineage>
</organism>
<evidence type="ECO:0000313" key="1">
    <source>
        <dbReference type="EMBL" id="MCH6167842.1"/>
    </source>
</evidence>
<accession>A0ABS9TH23</accession>
<dbReference type="Pfam" id="PF06314">
    <property type="entry name" value="ADC"/>
    <property type="match status" value="1"/>
</dbReference>
<dbReference type="EMBL" id="JAKXMK010000016">
    <property type="protein sequence ID" value="MCH6167842.1"/>
    <property type="molecule type" value="Genomic_DNA"/>
</dbReference>
<dbReference type="SUPFAM" id="SSF160104">
    <property type="entry name" value="Acetoacetate decarboxylase-like"/>
    <property type="match status" value="1"/>
</dbReference>
<dbReference type="Gene3D" id="2.40.400.10">
    <property type="entry name" value="Acetoacetate decarboxylase-like"/>
    <property type="match status" value="1"/>
</dbReference>
<name>A0ABS9TH23_9PSEU</name>
<keyword evidence="2" id="KW-1185">Reference proteome</keyword>
<dbReference type="InterPro" id="IPR010451">
    <property type="entry name" value="Acetoacetate_decarboxylase"/>
</dbReference>
<reference evidence="1 2" key="1">
    <citation type="submission" date="2022-03" db="EMBL/GenBank/DDBJ databases">
        <title>Pseudonocardia alaer sp. nov., a novel actinomycete isolated from reed forest soil.</title>
        <authorList>
            <person name="Wang L."/>
        </authorList>
    </citation>
    <scope>NUCLEOTIDE SEQUENCE [LARGE SCALE GENOMIC DNA]</scope>
    <source>
        <strain evidence="1 2">Y-16303</strain>
    </source>
</reference>
<protein>
    <submittedName>
        <fullName evidence="1">Acetoacetate decarboxylase family protein</fullName>
    </submittedName>
</protein>